<evidence type="ECO:0000256" key="7">
    <source>
        <dbReference type="ARBA" id="ARBA00022676"/>
    </source>
</evidence>
<feature type="domain" description="Quinolinate phosphoribosyl transferase C-terminal" evidence="14">
    <location>
        <begin position="112"/>
        <end position="280"/>
    </location>
</feature>
<dbReference type="GO" id="GO:0009435">
    <property type="term" value="P:NAD+ biosynthetic process"/>
    <property type="evidence" value="ECO:0007669"/>
    <property type="project" value="UniProtKB-UniPathway"/>
</dbReference>
<feature type="binding site" evidence="13">
    <location>
        <position position="218"/>
    </location>
    <ligand>
        <name>substrate</name>
    </ligand>
</feature>
<keyword evidence="17" id="KW-1185">Reference proteome</keyword>
<evidence type="ECO:0000256" key="1">
    <source>
        <dbReference type="ARBA" id="ARBA00003237"/>
    </source>
</evidence>
<feature type="binding site" evidence="13">
    <location>
        <begin position="265"/>
        <end position="267"/>
    </location>
    <ligand>
        <name>substrate</name>
    </ligand>
</feature>
<evidence type="ECO:0000313" key="17">
    <source>
        <dbReference type="Proteomes" id="UP000031518"/>
    </source>
</evidence>
<dbReference type="FunFam" id="3.20.20.70:FF:000030">
    <property type="entry name" value="Nicotinate-nucleotide pyrophosphorylase, carboxylating"/>
    <property type="match status" value="1"/>
</dbReference>
<keyword evidence="7 12" id="KW-0328">Glycosyltransferase</keyword>
<evidence type="ECO:0000259" key="15">
    <source>
        <dbReference type="Pfam" id="PF02749"/>
    </source>
</evidence>
<dbReference type="EC" id="2.4.2.19" evidence="5"/>
<dbReference type="InterPro" id="IPR002638">
    <property type="entry name" value="Quinolinate_PRibosylTrfase_C"/>
</dbReference>
<evidence type="ECO:0000256" key="8">
    <source>
        <dbReference type="ARBA" id="ARBA00022679"/>
    </source>
</evidence>
<dbReference type="Gene3D" id="3.20.20.70">
    <property type="entry name" value="Aldolase class I"/>
    <property type="match status" value="1"/>
</dbReference>
<dbReference type="OrthoDB" id="9782546at2"/>
<sequence length="284" mass="30492">MNWLDDNALFSQVGAFLNEDIGRGDITTQAIVSRNAHARGRFIAKEPLVVAGLEVAEAVFASLDSQQQIEAFVADGDEVEAGKTIARTSGFADVLLAGERVALNLLQRLSGIATLTRQFVRAVEGTRARIVDTRKTTPGLRMLEKYAVVVGGGQNHRFGLDDGVLIKDNHIALAGGVATAVERARRSVGHLHKIEVEVSNERDLREAIASGADILLIDNLTPEETARLVRIARELAPHVLIEASGGITLENVRAYAETGVDFISVGALTHSARAMDISFKIQPG</sequence>
<protein>
    <recommendedName>
        <fullName evidence="11">Probable nicotinate-nucleotide pyrophosphorylase [carboxylating]</fullName>
        <ecNumber evidence="5">2.4.2.19</ecNumber>
    </recommendedName>
    <alternativeName>
        <fullName evidence="9">Quinolinate phosphoribosyltransferase [decarboxylating]</fullName>
    </alternativeName>
</protein>
<dbReference type="GO" id="GO:0034213">
    <property type="term" value="P:quinolinate catabolic process"/>
    <property type="evidence" value="ECO:0007669"/>
    <property type="project" value="TreeGrafter"/>
</dbReference>
<evidence type="ECO:0000256" key="13">
    <source>
        <dbReference type="PIRSR" id="PIRSR006250-1"/>
    </source>
</evidence>
<dbReference type="EMBL" id="CBXV010000002">
    <property type="protein sequence ID" value="CDM64664.1"/>
    <property type="molecule type" value="Genomic_DNA"/>
</dbReference>
<dbReference type="InterPro" id="IPR027277">
    <property type="entry name" value="NadC/ModD"/>
</dbReference>
<feature type="binding site" evidence="13">
    <location>
        <position position="167"/>
    </location>
    <ligand>
        <name>substrate</name>
    </ligand>
</feature>
<dbReference type="Proteomes" id="UP000031518">
    <property type="component" value="Unassembled WGS sequence"/>
</dbReference>
<dbReference type="AlphaFoldDB" id="A0A0B6WWL3"/>
<dbReference type="CDD" id="cd01572">
    <property type="entry name" value="QPRTase"/>
    <property type="match status" value="1"/>
</dbReference>
<proteinExistence type="inferred from homology"/>
<dbReference type="PANTHER" id="PTHR32179">
    <property type="entry name" value="NICOTINATE-NUCLEOTIDE PYROPHOSPHORYLASE [CARBOXYLATING]"/>
    <property type="match status" value="1"/>
</dbReference>
<evidence type="ECO:0000256" key="2">
    <source>
        <dbReference type="ARBA" id="ARBA00004893"/>
    </source>
</evidence>
<dbReference type="GO" id="GO:0004514">
    <property type="term" value="F:nicotinate-nucleotide diphosphorylase (carboxylating) activity"/>
    <property type="evidence" value="ECO:0007669"/>
    <property type="project" value="UniProtKB-EC"/>
</dbReference>
<dbReference type="Gene3D" id="3.90.1170.20">
    <property type="entry name" value="Quinolinate phosphoribosyl transferase, N-terminal domain"/>
    <property type="match status" value="1"/>
</dbReference>
<dbReference type="InterPro" id="IPR013785">
    <property type="entry name" value="Aldolase_TIM"/>
</dbReference>
<dbReference type="FunFam" id="3.90.1170.20:FF:000001">
    <property type="entry name" value="Nicotinate-nucleotide diphosphorylase (Carboxylating)"/>
    <property type="match status" value="1"/>
</dbReference>
<evidence type="ECO:0000256" key="6">
    <source>
        <dbReference type="ARBA" id="ARBA00022642"/>
    </source>
</evidence>
<feature type="binding site" evidence="13">
    <location>
        <position position="157"/>
    </location>
    <ligand>
        <name>substrate</name>
    </ligand>
</feature>
<evidence type="ECO:0000256" key="9">
    <source>
        <dbReference type="ARBA" id="ARBA00033102"/>
    </source>
</evidence>
<dbReference type="InterPro" id="IPR036068">
    <property type="entry name" value="Nicotinate_pribotase-like_C"/>
</dbReference>
<dbReference type="STRING" id="454194.PYK22_00659"/>
<name>A0A0B6WWL3_9BACT</name>
<dbReference type="Pfam" id="PF02749">
    <property type="entry name" value="QRPTase_N"/>
    <property type="match status" value="1"/>
</dbReference>
<evidence type="ECO:0000256" key="3">
    <source>
        <dbReference type="ARBA" id="ARBA00009400"/>
    </source>
</evidence>
<dbReference type="SUPFAM" id="SSF54675">
    <property type="entry name" value="Nicotinate/Quinolinate PRTase N-terminal domain-like"/>
    <property type="match status" value="1"/>
</dbReference>
<dbReference type="UniPathway" id="UPA00253">
    <property type="reaction ID" value="UER00331"/>
</dbReference>
<dbReference type="SUPFAM" id="SSF51690">
    <property type="entry name" value="Nicotinate/Quinolinate PRTase C-terminal domain-like"/>
    <property type="match status" value="1"/>
</dbReference>
<evidence type="ECO:0000256" key="11">
    <source>
        <dbReference type="ARBA" id="ARBA00069173"/>
    </source>
</evidence>
<evidence type="ECO:0000313" key="16">
    <source>
        <dbReference type="EMBL" id="CDM64664.1"/>
    </source>
</evidence>
<comment type="pathway">
    <text evidence="2">Cofactor biosynthesis; NAD(+) biosynthesis; nicotinate D-ribonucleotide from quinolinate: step 1/1.</text>
</comment>
<reference evidence="16 17" key="2">
    <citation type="submission" date="2015-01" db="EMBL/GenBank/DDBJ databases">
        <title>Complete genome sequence of Pyrinomonas methylaliphatogenes type strain K22T.</title>
        <authorList>
            <person name="Lee K.C.Y."/>
            <person name="Power J.F."/>
            <person name="Dunfield P.F."/>
            <person name="Morgan X.C."/>
            <person name="Huttenhower C."/>
            <person name="Stott M.B."/>
        </authorList>
    </citation>
    <scope>NUCLEOTIDE SEQUENCE [LARGE SCALE GENOMIC DNA]</scope>
    <source>
        <strain evidence="16 17">K22</strain>
    </source>
</reference>
<feature type="domain" description="Quinolinate phosphoribosyl transferase N-terminal" evidence="15">
    <location>
        <begin position="25"/>
        <end position="110"/>
    </location>
</feature>
<feature type="binding site" evidence="13">
    <location>
        <position position="100"/>
    </location>
    <ligand>
        <name>substrate</name>
    </ligand>
</feature>
<evidence type="ECO:0000256" key="4">
    <source>
        <dbReference type="ARBA" id="ARBA00011218"/>
    </source>
</evidence>
<evidence type="ECO:0000256" key="12">
    <source>
        <dbReference type="PIRNR" id="PIRNR006250"/>
    </source>
</evidence>
<feature type="binding site" evidence="13">
    <location>
        <begin position="133"/>
        <end position="135"/>
    </location>
    <ligand>
        <name>substrate</name>
    </ligand>
</feature>
<keyword evidence="6" id="KW-0662">Pyridine nucleotide biosynthesis</keyword>
<feature type="binding site" evidence="13">
    <location>
        <begin position="244"/>
        <end position="246"/>
    </location>
    <ligand>
        <name>substrate</name>
    </ligand>
</feature>
<evidence type="ECO:0000256" key="10">
    <source>
        <dbReference type="ARBA" id="ARBA00047445"/>
    </source>
</evidence>
<feature type="binding site" evidence="13">
    <location>
        <position position="197"/>
    </location>
    <ligand>
        <name>substrate</name>
    </ligand>
</feature>
<organism evidence="16 17">
    <name type="scientific">Pyrinomonas methylaliphatogenes</name>
    <dbReference type="NCBI Taxonomy" id="454194"/>
    <lineage>
        <taxon>Bacteria</taxon>
        <taxon>Pseudomonadati</taxon>
        <taxon>Acidobacteriota</taxon>
        <taxon>Blastocatellia</taxon>
        <taxon>Blastocatellales</taxon>
        <taxon>Pyrinomonadaceae</taxon>
        <taxon>Pyrinomonas</taxon>
    </lineage>
</organism>
<dbReference type="GO" id="GO:0005737">
    <property type="term" value="C:cytoplasm"/>
    <property type="evidence" value="ECO:0007669"/>
    <property type="project" value="TreeGrafter"/>
</dbReference>
<dbReference type="PANTHER" id="PTHR32179:SF3">
    <property type="entry name" value="NICOTINATE-NUCLEOTIDE PYROPHOSPHORYLASE [CARBOXYLATING]"/>
    <property type="match status" value="1"/>
</dbReference>
<dbReference type="Pfam" id="PF01729">
    <property type="entry name" value="QRPTase_C"/>
    <property type="match status" value="1"/>
</dbReference>
<comment type="function">
    <text evidence="1">Involved in the catabolism of quinolinic acid (QA).</text>
</comment>
<keyword evidence="8 12" id="KW-0808">Transferase</keyword>
<dbReference type="NCBIfam" id="TIGR00078">
    <property type="entry name" value="nadC"/>
    <property type="match status" value="1"/>
</dbReference>
<comment type="subunit">
    <text evidence="4">Hexamer formed by 3 homodimers.</text>
</comment>
<comment type="similarity">
    <text evidence="3 12">Belongs to the NadC/ModD family.</text>
</comment>
<accession>A0A0B6WWL3</accession>
<reference evidence="16 17" key="1">
    <citation type="submission" date="2013-12" db="EMBL/GenBank/DDBJ databases">
        <authorList>
            <person name="Stott M."/>
        </authorList>
    </citation>
    <scope>NUCLEOTIDE SEQUENCE [LARGE SCALE GENOMIC DNA]</scope>
    <source>
        <strain evidence="16 17">K22</strain>
    </source>
</reference>
<gene>
    <name evidence="16" type="ORF">PYK22_00659</name>
</gene>
<evidence type="ECO:0000259" key="14">
    <source>
        <dbReference type="Pfam" id="PF01729"/>
    </source>
</evidence>
<dbReference type="InterPro" id="IPR037128">
    <property type="entry name" value="Quinolinate_PRibosylTase_N_sf"/>
</dbReference>
<dbReference type="InterPro" id="IPR022412">
    <property type="entry name" value="Quinolinate_PRibosylTrfase_N"/>
</dbReference>
<dbReference type="PIRSF" id="PIRSF006250">
    <property type="entry name" value="NadC_ModD"/>
    <property type="match status" value="1"/>
</dbReference>
<evidence type="ECO:0000256" key="5">
    <source>
        <dbReference type="ARBA" id="ARBA00011944"/>
    </source>
</evidence>
<dbReference type="RefSeq" id="WP_041974239.1">
    <property type="nucleotide sequence ID" value="NZ_CBXV010000002.1"/>
</dbReference>
<comment type="catalytic activity">
    <reaction evidence="10">
        <text>nicotinate beta-D-ribonucleotide + CO2 + diphosphate = quinolinate + 5-phospho-alpha-D-ribose 1-diphosphate + 2 H(+)</text>
        <dbReference type="Rhea" id="RHEA:12733"/>
        <dbReference type="ChEBI" id="CHEBI:15378"/>
        <dbReference type="ChEBI" id="CHEBI:16526"/>
        <dbReference type="ChEBI" id="CHEBI:29959"/>
        <dbReference type="ChEBI" id="CHEBI:33019"/>
        <dbReference type="ChEBI" id="CHEBI:57502"/>
        <dbReference type="ChEBI" id="CHEBI:58017"/>
        <dbReference type="EC" id="2.4.2.19"/>
    </reaction>
</comment>
<dbReference type="InterPro" id="IPR004393">
    <property type="entry name" value="NadC"/>
</dbReference>